<keyword evidence="6" id="KW-0347">Helicase</keyword>
<dbReference type="InterPro" id="IPR027417">
    <property type="entry name" value="P-loop_NTPase"/>
</dbReference>
<feature type="domain" description="HD Cas3-type" evidence="10">
    <location>
        <begin position="725"/>
        <end position="899"/>
    </location>
</feature>
<keyword evidence="4" id="KW-0547">Nucleotide-binding</keyword>
<dbReference type="InterPro" id="IPR006483">
    <property type="entry name" value="CRISPR-assoc_Cas3_HD"/>
</dbReference>
<reference evidence="11 12" key="1">
    <citation type="journal article" date="2003" name="Science">
        <title>Genome of Geobacter sulfurreducens: metal reduction in subsurface environments.</title>
        <authorList>
            <person name="Methe B.A."/>
            <person name="Nelson K.E."/>
            <person name="Eisen J.A."/>
            <person name="Paulsen I.T."/>
            <person name="Nelson W."/>
            <person name="Heidelberg J.F."/>
            <person name="Wu D."/>
            <person name="Wu M."/>
            <person name="Ward N."/>
            <person name="Beanan M.J."/>
            <person name="Dodson R.J."/>
            <person name="Madupu R."/>
            <person name="Brinkac L.M."/>
            <person name="Daugherty S.C."/>
            <person name="DeBoy R.T."/>
            <person name="Durkin A.S."/>
            <person name="Gwinn M."/>
            <person name="Kolonay J.F."/>
            <person name="Sullivan S.A."/>
            <person name="Haft D.H."/>
            <person name="Selengut J."/>
            <person name="Davidsen T.M."/>
            <person name="Zafar N."/>
            <person name="White O."/>
            <person name="Tran B."/>
            <person name="Romero C."/>
            <person name="Forberger H.A."/>
            <person name="Weidman J."/>
            <person name="Khouri H."/>
            <person name="Feldblyum T.V."/>
            <person name="Utterback T.R."/>
            <person name="Van Aken S.E."/>
            <person name="Lovley D.R."/>
            <person name="Fraser C.M."/>
        </authorList>
    </citation>
    <scope>NUCLEOTIDE SEQUENCE [LARGE SCALE GENOMIC DNA]</scope>
    <source>
        <strain evidence="12">ATCC 51573 / DSM 12127 / PCA</strain>
    </source>
</reference>
<reference evidence="11 12" key="2">
    <citation type="journal article" date="2012" name="BMC Genomics">
        <title>Comparative genomic analysis of Geobacter sulfurreducens KN400, a strain with enhanced capacity for extracellular electron transfer and electricity production.</title>
        <authorList>
            <person name="Butler J.E."/>
            <person name="Young N.D."/>
            <person name="Aklujkar M."/>
            <person name="Lovley D.R."/>
        </authorList>
    </citation>
    <scope>NUCLEOTIDE SEQUENCE [LARGE SCALE GENOMIC DNA]</scope>
    <source>
        <strain evidence="12">ATCC 51573 / DSM 12127 / PCA</strain>
    </source>
</reference>
<dbReference type="GO" id="GO:0016787">
    <property type="term" value="F:hydrolase activity"/>
    <property type="evidence" value="ECO:0007669"/>
    <property type="project" value="UniProtKB-KW"/>
</dbReference>
<keyword evidence="3" id="KW-0479">Metal-binding</keyword>
<dbReference type="SMART" id="SM00490">
    <property type="entry name" value="HELICc"/>
    <property type="match status" value="1"/>
</dbReference>
<dbReference type="KEGG" id="gsu:GSU0051"/>
<dbReference type="CDD" id="cd09696">
    <property type="entry name" value="Cas3_I"/>
    <property type="match status" value="1"/>
</dbReference>
<dbReference type="EnsemblBacteria" id="AAR33386">
    <property type="protein sequence ID" value="AAR33386"/>
    <property type="gene ID" value="GSU0051"/>
</dbReference>
<dbReference type="InterPro" id="IPR038257">
    <property type="entry name" value="CRISPR-assoc_Cas3_HD_sf"/>
</dbReference>
<accession>Q74H42</accession>
<comment type="similarity">
    <text evidence="1">In the N-terminal section; belongs to the CRISPR-associated nuclease Cas3-HD family.</text>
</comment>
<keyword evidence="5" id="KW-0378">Hydrolase</keyword>
<comment type="similarity">
    <text evidence="2">In the central section; belongs to the CRISPR-associated helicase Cas3 family.</text>
</comment>
<evidence type="ECO:0000256" key="7">
    <source>
        <dbReference type="ARBA" id="ARBA00022840"/>
    </source>
</evidence>
<dbReference type="eggNOG" id="COG1203">
    <property type="taxonomic scope" value="Bacteria"/>
</dbReference>
<dbReference type="Gene3D" id="3.40.50.300">
    <property type="entry name" value="P-loop containing nucleotide triphosphate hydrolases"/>
    <property type="match status" value="2"/>
</dbReference>
<dbReference type="GO" id="GO:0046872">
    <property type="term" value="F:metal ion binding"/>
    <property type="evidence" value="ECO:0007669"/>
    <property type="project" value="UniProtKB-KW"/>
</dbReference>
<organism evidence="11 12">
    <name type="scientific">Geobacter sulfurreducens (strain ATCC 51573 / DSM 12127 / PCA)</name>
    <dbReference type="NCBI Taxonomy" id="243231"/>
    <lineage>
        <taxon>Bacteria</taxon>
        <taxon>Pseudomonadati</taxon>
        <taxon>Thermodesulfobacteriota</taxon>
        <taxon>Desulfuromonadia</taxon>
        <taxon>Geobacterales</taxon>
        <taxon>Geobacteraceae</taxon>
        <taxon>Geobacter</taxon>
    </lineage>
</organism>
<proteinExistence type="inferred from homology"/>
<dbReference type="Proteomes" id="UP000000577">
    <property type="component" value="Chromosome"/>
</dbReference>
<dbReference type="STRING" id="243231.GSU0051"/>
<dbReference type="EMBL" id="AE017180">
    <property type="protein sequence ID" value="AAR33386.1"/>
    <property type="molecule type" value="Genomic_DNA"/>
</dbReference>
<feature type="compositionally biased region" description="Low complexity" evidence="9">
    <location>
        <begin position="416"/>
        <end position="431"/>
    </location>
</feature>
<name>Q74H42_GEOSL</name>
<evidence type="ECO:0000256" key="4">
    <source>
        <dbReference type="ARBA" id="ARBA00022741"/>
    </source>
</evidence>
<keyword evidence="8" id="KW-0051">Antiviral defense</keyword>
<evidence type="ECO:0000256" key="8">
    <source>
        <dbReference type="ARBA" id="ARBA00023118"/>
    </source>
</evidence>
<dbReference type="HOGENOM" id="CLU_010520_0_0_7"/>
<dbReference type="SUPFAM" id="SSF109604">
    <property type="entry name" value="HD-domain/PDEase-like"/>
    <property type="match status" value="1"/>
</dbReference>
<dbReference type="InterPro" id="IPR001650">
    <property type="entry name" value="Helicase_C-like"/>
</dbReference>
<sequence length="921" mass="102535">MVERGITMSTSEDFESNYKLLTGNSPFPWQRKLFTMFVDKRFPETCPVPTGLGKTSIIAIWLLAVAHHTRNGTVTEFPRRLVYVVNRRTVVDQATDEARKMLEALITKPELCAVADVLSSLATRADAAPLAISTLRGQFADNAEWRDDPARSAVIVGTVDMIGSRLLFSGYGCGFKSRPLHAGFLGQDTLLVHDEAHLEPAFQELVSAIASEQQRRRDFWQLRVMELTATSRSDITDANTLFTGEDRKHDVARKRLEAKKGISFHPVDDEKRVTEKVEQLTKGYKDSGQAILVFLRGVKEVMKVAAFLRKVVPDGVETLTGTLRGFERDTLARENAVFARFMPHSEAIPQQGTVYLVCTSAGEVGVNISADHLVCDLTPFESMMQRFGRVNRFGDGNAHIDVVHRPFGKGSGFDESAPAALDDDPSAGAASQDDLTADAAPKKKEKPLSPFDRACAQTLSVLKQLPLREDRRRDASPAALSEIPLADRQAAFTPPPVILPISDILFDVWALTSVRQKLPGRPPVADWLHGVTEWEPPATHVAWRDEVYLVSGMLEICPPEDLLEDYPLKPHELLRDQTTRVFSELEKIASRCPAKPVWLLNADGKVDVLPLEKLVDRDKLRLADCTVLLPPAVGGLDGGMLNGDAAYDPKVVYDIADQWLGENDRPRRCRLWDNEGPLSGMRLVRTIDVRPDAEEQEEESAESTIRRCWHWYVRPRSADDDGSRTARVNQELTSHLRSAEDFAKKLVDRLGLGALEAKAVVLAARWHDLGKDRLIWQRSIGNRDYPGLVLAKSGSGMRPIDLSDYRHELGSLIDISNYPEFLELSEELQDLVLHLVAAHHGRARPHFPEKETFDYDRSEEAVAAIVSEVPRRYGRLQRKYGRWGLAYLESLVRAADAMASQYVAGEDPAYGNAALSLGGAQ</sequence>
<evidence type="ECO:0000256" key="3">
    <source>
        <dbReference type="ARBA" id="ARBA00022723"/>
    </source>
</evidence>
<dbReference type="Gene3D" id="1.10.3210.30">
    <property type="match status" value="1"/>
</dbReference>
<evidence type="ECO:0000259" key="10">
    <source>
        <dbReference type="PROSITE" id="PS51643"/>
    </source>
</evidence>
<dbReference type="GO" id="GO:0004386">
    <property type="term" value="F:helicase activity"/>
    <property type="evidence" value="ECO:0007669"/>
    <property type="project" value="UniProtKB-KW"/>
</dbReference>
<evidence type="ECO:0000313" key="11">
    <source>
        <dbReference type="EMBL" id="AAR33386.1"/>
    </source>
</evidence>
<dbReference type="PROSITE" id="PS51643">
    <property type="entry name" value="HD_CAS3"/>
    <property type="match status" value="1"/>
</dbReference>
<dbReference type="GO" id="GO:0051607">
    <property type="term" value="P:defense response to virus"/>
    <property type="evidence" value="ECO:0007669"/>
    <property type="project" value="UniProtKB-KW"/>
</dbReference>
<dbReference type="InterPro" id="IPR013444">
    <property type="entry name" value="Helicase_Cas3_CRISPR-ass_Anaes"/>
</dbReference>
<gene>
    <name evidence="11" type="primary">cas3-1</name>
    <name evidence="11" type="ordered locus">GSU0051</name>
</gene>
<evidence type="ECO:0000256" key="5">
    <source>
        <dbReference type="ARBA" id="ARBA00022801"/>
    </source>
</evidence>
<keyword evidence="7" id="KW-0067">ATP-binding</keyword>
<protein>
    <submittedName>
        <fullName evidence="11">CRISPR-associated helicase Cas3</fullName>
    </submittedName>
</protein>
<dbReference type="PATRIC" id="fig|243231.5.peg.51"/>
<dbReference type="NCBIfam" id="TIGR02621">
    <property type="entry name" value="cas3_GSU0051"/>
    <property type="match status" value="1"/>
</dbReference>
<dbReference type="GO" id="GO:0005524">
    <property type="term" value="F:ATP binding"/>
    <property type="evidence" value="ECO:0007669"/>
    <property type="project" value="UniProtKB-KW"/>
</dbReference>
<evidence type="ECO:0000256" key="1">
    <source>
        <dbReference type="ARBA" id="ARBA00006847"/>
    </source>
</evidence>
<dbReference type="Pfam" id="PF22590">
    <property type="entry name" value="Cas3-like_C_2"/>
    <property type="match status" value="1"/>
</dbReference>
<dbReference type="InParanoid" id="Q74H42"/>
<evidence type="ECO:0000313" key="12">
    <source>
        <dbReference type="Proteomes" id="UP000000577"/>
    </source>
</evidence>
<evidence type="ECO:0000256" key="9">
    <source>
        <dbReference type="SAM" id="MobiDB-lite"/>
    </source>
</evidence>
<evidence type="ECO:0000256" key="2">
    <source>
        <dbReference type="ARBA" id="ARBA00009046"/>
    </source>
</evidence>
<dbReference type="AlphaFoldDB" id="Q74H42"/>
<dbReference type="GO" id="GO:0006364">
    <property type="term" value="P:rRNA processing"/>
    <property type="evidence" value="ECO:0000318"/>
    <property type="project" value="GO_Central"/>
</dbReference>
<feature type="region of interest" description="Disordered" evidence="9">
    <location>
        <begin position="413"/>
        <end position="449"/>
    </location>
</feature>
<dbReference type="InterPro" id="IPR054712">
    <property type="entry name" value="Cas3-like_dom"/>
</dbReference>
<dbReference type="OrthoDB" id="9810236at2"/>
<dbReference type="SUPFAM" id="SSF52540">
    <property type="entry name" value="P-loop containing nucleoside triphosphate hydrolases"/>
    <property type="match status" value="1"/>
</dbReference>
<evidence type="ECO:0000256" key="6">
    <source>
        <dbReference type="ARBA" id="ARBA00022806"/>
    </source>
</evidence>
<keyword evidence="12" id="KW-1185">Reference proteome</keyword>